<evidence type="ECO:0008006" key="4">
    <source>
        <dbReference type="Google" id="ProtNLM"/>
    </source>
</evidence>
<dbReference type="STRING" id="1168035.SAMN05444280_107135"/>
<accession>A0A1M6EVF0</accession>
<proteinExistence type="predicted"/>
<protein>
    <recommendedName>
        <fullName evidence="4">WD40-like Beta Propeller Repeat</fullName>
    </recommendedName>
</protein>
<evidence type="ECO:0000313" key="3">
    <source>
        <dbReference type="Proteomes" id="UP000184050"/>
    </source>
</evidence>
<dbReference type="OrthoDB" id="9799878at2"/>
<gene>
    <name evidence="2" type="ORF">SAMN05444280_107135</name>
</gene>
<dbReference type="InterPro" id="IPR011042">
    <property type="entry name" value="6-blade_b-propeller_TolB-like"/>
</dbReference>
<name>A0A1M6EVF0_9BACT</name>
<dbReference type="Proteomes" id="UP000184050">
    <property type="component" value="Unassembled WGS sequence"/>
</dbReference>
<organism evidence="2 3">
    <name type="scientific">Tangfeifania diversioriginum</name>
    <dbReference type="NCBI Taxonomy" id="1168035"/>
    <lineage>
        <taxon>Bacteria</taxon>
        <taxon>Pseudomonadati</taxon>
        <taxon>Bacteroidota</taxon>
        <taxon>Bacteroidia</taxon>
        <taxon>Marinilabiliales</taxon>
        <taxon>Prolixibacteraceae</taxon>
        <taxon>Tangfeifania</taxon>
    </lineage>
</organism>
<feature type="signal peptide" evidence="1">
    <location>
        <begin position="1"/>
        <end position="19"/>
    </location>
</feature>
<dbReference type="EMBL" id="FQZE01000007">
    <property type="protein sequence ID" value="SHI89412.1"/>
    <property type="molecule type" value="Genomic_DNA"/>
</dbReference>
<keyword evidence="3" id="KW-1185">Reference proteome</keyword>
<sequence>MKKTLLLIFFYWISNLAFAQYFQTGQDPASIKWHQINTENFQLIYPDYYEEQAQELAGKLEAVYNYGSYSLNHKPRKISVILHTQTVKSNGLVAWAPKRAEFYTTPHQGIYPQDWLEQLALHEFRHVVQVDKVNSLLPGIVKAVLGQQGTALIFGGYLPWWIIEGDAVVTETALSDYGRGRFPSFLMEHRAQVVEKGVFRYDKAYLGSYRDFVPNHYKLGYYMVGSARAKYGTDLWEKVLTRVGNKPFSLFPVNQVLKKETGLKKKTLYKSVFNNLQSDWIVSDERYEPSEFEPVTSQPKYFASYNYNHWLNDSTLISYKTSYDEIPSFSKIDLNGNEEKIFKPGPIFNESVSYSGEWILWSEQIPDLRWEHSGKSLLRLYNLKTGRLLELKPEFKSFSPALSKNKKKLVVVETDFSNNYYLSVYSVPQGELIERFQTSENNYFFSPVWINDNEVAAVTLSAEGKRLAKVNFQKNEMVQLLDEDLGDLKHLVPAGDYLYFVSSFSAKNSLYRYNFSNQVVEQVYEPRFGIESPAVSADSSKIVVSDYTADGFRLISIPAESENATPLSEVKKGEYQLAEALSEQEIGKPDFSATDSVSYDSKKYSKAAHLFNFHSWAPLFIDAGAYDISPGVSLMSQNKLGTAETVLGYKWDYAEESGQFYGNYTYKGWYPKIDFELTNGNRRSKYLQIEQTTDRNGNIISQDTTSQKFTWGELRAGSGIRFPFNLSKGKYNRYLQPELQYNFTSYKRHNSTPDKFNVGNFHTLSYRFYYHQLLRKSYHDMYPDFGFVLDGAYRHSVAGSLNPGNMWALESVIYAPGLLNSHGIKLYGGTQKTSNDGSLGFSDMVRYARNWGKINTTGLSTLGVDYKFPLFYPDWNLGGLLYVRRVKMALFGDLSRLKGNFYHNGEITGTFVKDITSFGTEITSDVNFFRFYAPADIGFRASWIPEVKDVYFDFLFSIDFSSF</sequence>
<dbReference type="RefSeq" id="WP_073167492.1">
    <property type="nucleotide sequence ID" value="NZ_FQZE01000007.1"/>
</dbReference>
<keyword evidence="1" id="KW-0732">Signal</keyword>
<dbReference type="AlphaFoldDB" id="A0A1M6EVF0"/>
<dbReference type="Gene3D" id="2.120.10.30">
    <property type="entry name" value="TolB, C-terminal domain"/>
    <property type="match status" value="1"/>
</dbReference>
<evidence type="ECO:0000313" key="2">
    <source>
        <dbReference type="EMBL" id="SHI89412.1"/>
    </source>
</evidence>
<reference evidence="2 3" key="1">
    <citation type="submission" date="2016-11" db="EMBL/GenBank/DDBJ databases">
        <authorList>
            <person name="Jaros S."/>
            <person name="Januszkiewicz K."/>
            <person name="Wedrychowicz H."/>
        </authorList>
    </citation>
    <scope>NUCLEOTIDE SEQUENCE [LARGE SCALE GENOMIC DNA]</scope>
    <source>
        <strain evidence="2 3">DSM 27063</strain>
    </source>
</reference>
<dbReference type="SUPFAM" id="SSF69304">
    <property type="entry name" value="Tricorn protease N-terminal domain"/>
    <property type="match status" value="1"/>
</dbReference>
<feature type="chain" id="PRO_5012251911" description="WD40-like Beta Propeller Repeat" evidence="1">
    <location>
        <begin position="20"/>
        <end position="963"/>
    </location>
</feature>
<evidence type="ECO:0000256" key="1">
    <source>
        <dbReference type="SAM" id="SignalP"/>
    </source>
</evidence>